<proteinExistence type="predicted"/>
<dbReference type="AlphaFoldDB" id="A0A9W5F1N3"/>
<organism evidence="2 3">
    <name type="scientific">Agrobacterium genomosp. 2 str. CFBP 5494</name>
    <dbReference type="NCBI Taxonomy" id="1183436"/>
    <lineage>
        <taxon>Bacteria</taxon>
        <taxon>Pseudomonadati</taxon>
        <taxon>Pseudomonadota</taxon>
        <taxon>Alphaproteobacteria</taxon>
        <taxon>Hyphomicrobiales</taxon>
        <taxon>Rhizobiaceae</taxon>
        <taxon>Rhizobium/Agrobacterium group</taxon>
        <taxon>Agrobacterium</taxon>
        <taxon>Agrobacterium tumefaciens complex</taxon>
    </lineage>
</organism>
<sequence length="239" mass="27748">MRENPFWYPRHKRINGRIEFDAFLDAVQEEALRCTENFPRFHILNMAFGSVIPDKDPILILNAKGKYEIERQITYQINFGNRPMRRKDLDGNWATETGATLHYSLGDGGYVATSLYGFHSELGQMEEKMIFLRIGHYTAYQLKKFIERDIKDFVAYSYVSSVDTEPTWREWARVWFLRHFHPRQVNGKFESPKGNKWVGTAANFTLRTMLLVLLKPIGIALAAALLLFLGFEMLASLIS</sequence>
<evidence type="ECO:0000313" key="3">
    <source>
        <dbReference type="Proteomes" id="UP000191933"/>
    </source>
</evidence>
<evidence type="ECO:0000313" key="2">
    <source>
        <dbReference type="EMBL" id="CUW88539.1"/>
    </source>
</evidence>
<keyword evidence="1" id="KW-0472">Membrane</keyword>
<dbReference type="RefSeq" id="WP_080822917.1">
    <property type="nucleotide sequence ID" value="NZ_LT009718.1"/>
</dbReference>
<dbReference type="Proteomes" id="UP000191933">
    <property type="component" value="Unassembled WGS sequence"/>
</dbReference>
<name>A0A9W5F1N3_9HYPH</name>
<dbReference type="EMBL" id="FBVY01000006">
    <property type="protein sequence ID" value="CUW88539.1"/>
    <property type="molecule type" value="Genomic_DNA"/>
</dbReference>
<accession>A0A9W5F1N3</accession>
<keyword evidence="1" id="KW-1133">Transmembrane helix</keyword>
<protein>
    <submittedName>
        <fullName evidence="2">Uncharacterized protein</fullName>
    </submittedName>
</protein>
<keyword evidence="1" id="KW-0812">Transmembrane</keyword>
<keyword evidence="3" id="KW-1185">Reference proteome</keyword>
<evidence type="ECO:0000256" key="1">
    <source>
        <dbReference type="SAM" id="Phobius"/>
    </source>
</evidence>
<reference evidence="2 3" key="1">
    <citation type="submission" date="2016-01" db="EMBL/GenBank/DDBJ databases">
        <authorList>
            <person name="Regsiter A."/>
            <person name="william w."/>
        </authorList>
    </citation>
    <scope>NUCLEOTIDE SEQUENCE [LARGE SCALE GENOMIC DNA]</scope>
    <source>
        <strain evidence="2 3">CFBP 5494</strain>
    </source>
</reference>
<gene>
    <name evidence="2" type="ORF">AGR2A_Cc140092</name>
</gene>
<feature type="transmembrane region" description="Helical" evidence="1">
    <location>
        <begin position="217"/>
        <end position="238"/>
    </location>
</feature>
<comment type="caution">
    <text evidence="2">The sequence shown here is derived from an EMBL/GenBank/DDBJ whole genome shotgun (WGS) entry which is preliminary data.</text>
</comment>